<gene>
    <name evidence="3" type="ORF">WR25_17592</name>
</gene>
<dbReference type="PROSITE" id="PS52015">
    <property type="entry name" value="TONB_CTD"/>
    <property type="match status" value="1"/>
</dbReference>
<sequence length="483" mass="50311">MMIGLVALALQAAAPSGGSIDAAGKWGVDYSPEQCIINRQFGSGPVKSFLAVDADPMTGTGYIVLLIPGVATKGTFGTATMTVAPGGATLRPIWFARRSKDARAAIEIGVGQDGWAAITAGDTLTIQGPFASPVSVPVKGIDKAIAAAKTCGRTLLTSWGADPDAMIDTSGSKSPGDWITNLDYPPEALRNGESGTVRILLTIDPKGRPRDSHRLEGAIMTAGAPAGAIIALALALQAAAPAAHVDRSTAKWGVEYAPNQCIINRAFGDGPKPAILAIDVDPQSDRGDIVLLMPEKAWRGTSGTAAVTLAPGGTKAPARWVGGATGHDMYAIKLSLADDQWKAVPTAETLLVDAGADRPIAVPIKGIGKAFVAAKTCGRDLLQSWGADPDAMIDLEPGVAARLFTADDYPVDALRGNQQGLVKTLVTVDAQGKPTACRVVVSSNIASLDDTSCRVLMTRSTFPPSDKSVRYHYHRTRWVIPAY</sequence>
<keyword evidence="1" id="KW-0732">Signal</keyword>
<dbReference type="Proteomes" id="UP000218231">
    <property type="component" value="Unassembled WGS sequence"/>
</dbReference>
<dbReference type="Pfam" id="PF03544">
    <property type="entry name" value="TonB_C"/>
    <property type="match status" value="1"/>
</dbReference>
<dbReference type="InterPro" id="IPR037682">
    <property type="entry name" value="TonB_C"/>
</dbReference>
<feature type="domain" description="TonB C-terminal" evidence="2">
    <location>
        <begin position="394"/>
        <end position="483"/>
    </location>
</feature>
<organism evidence="3 4">
    <name type="scientific">Diploscapter pachys</name>
    <dbReference type="NCBI Taxonomy" id="2018661"/>
    <lineage>
        <taxon>Eukaryota</taxon>
        <taxon>Metazoa</taxon>
        <taxon>Ecdysozoa</taxon>
        <taxon>Nematoda</taxon>
        <taxon>Chromadorea</taxon>
        <taxon>Rhabditida</taxon>
        <taxon>Rhabditina</taxon>
        <taxon>Rhabditomorpha</taxon>
        <taxon>Rhabditoidea</taxon>
        <taxon>Rhabditidae</taxon>
        <taxon>Diploscapter</taxon>
    </lineage>
</organism>
<dbReference type="Gene3D" id="3.30.1150.10">
    <property type="match status" value="2"/>
</dbReference>
<dbReference type="PANTHER" id="PTHR33446">
    <property type="entry name" value="PROTEIN TONB-RELATED"/>
    <property type="match status" value="1"/>
</dbReference>
<keyword evidence="4" id="KW-1185">Reference proteome</keyword>
<evidence type="ECO:0000256" key="1">
    <source>
        <dbReference type="SAM" id="SignalP"/>
    </source>
</evidence>
<dbReference type="PANTHER" id="PTHR33446:SF2">
    <property type="entry name" value="PROTEIN TONB"/>
    <property type="match status" value="1"/>
</dbReference>
<dbReference type="GO" id="GO:0031992">
    <property type="term" value="F:energy transducer activity"/>
    <property type="evidence" value="ECO:0007669"/>
    <property type="project" value="TreeGrafter"/>
</dbReference>
<feature type="signal peptide" evidence="1">
    <location>
        <begin position="1"/>
        <end position="18"/>
    </location>
</feature>
<reference evidence="3 4" key="1">
    <citation type="journal article" date="2017" name="Curr. Biol.">
        <title>Genome architecture and evolution of a unichromosomal asexual nematode.</title>
        <authorList>
            <person name="Fradin H."/>
            <person name="Zegar C."/>
            <person name="Gutwein M."/>
            <person name="Lucas J."/>
            <person name="Kovtun M."/>
            <person name="Corcoran D."/>
            <person name="Baugh L.R."/>
            <person name="Kiontke K."/>
            <person name="Gunsalus K."/>
            <person name="Fitch D.H."/>
            <person name="Piano F."/>
        </authorList>
    </citation>
    <scope>NUCLEOTIDE SEQUENCE [LARGE SCALE GENOMIC DNA]</scope>
    <source>
        <strain evidence="3">PF1309</strain>
    </source>
</reference>
<dbReference type="GO" id="GO:0055085">
    <property type="term" value="P:transmembrane transport"/>
    <property type="evidence" value="ECO:0007669"/>
    <property type="project" value="InterPro"/>
</dbReference>
<dbReference type="AlphaFoldDB" id="A0A2A2K4C6"/>
<protein>
    <recommendedName>
        <fullName evidence="2">TonB C-terminal domain-containing protein</fullName>
    </recommendedName>
</protein>
<dbReference type="EMBL" id="LIAE01009690">
    <property type="protein sequence ID" value="PAV68761.1"/>
    <property type="molecule type" value="Genomic_DNA"/>
</dbReference>
<proteinExistence type="predicted"/>
<evidence type="ECO:0000259" key="2">
    <source>
        <dbReference type="PROSITE" id="PS52015"/>
    </source>
</evidence>
<evidence type="ECO:0000313" key="4">
    <source>
        <dbReference type="Proteomes" id="UP000218231"/>
    </source>
</evidence>
<accession>A0A2A2K4C6</accession>
<comment type="caution">
    <text evidence="3">The sequence shown here is derived from an EMBL/GenBank/DDBJ whole genome shotgun (WGS) entry which is preliminary data.</text>
</comment>
<dbReference type="SUPFAM" id="SSF74653">
    <property type="entry name" value="TolA/TonB C-terminal domain"/>
    <property type="match status" value="2"/>
</dbReference>
<evidence type="ECO:0000313" key="3">
    <source>
        <dbReference type="EMBL" id="PAV68761.1"/>
    </source>
</evidence>
<dbReference type="InterPro" id="IPR051045">
    <property type="entry name" value="TonB-dependent_transducer"/>
</dbReference>
<name>A0A2A2K4C6_9BILA</name>
<dbReference type="GO" id="GO:0098797">
    <property type="term" value="C:plasma membrane protein complex"/>
    <property type="evidence" value="ECO:0007669"/>
    <property type="project" value="TreeGrafter"/>
</dbReference>
<feature type="chain" id="PRO_5012652136" description="TonB C-terminal domain-containing protein" evidence="1">
    <location>
        <begin position="19"/>
        <end position="483"/>
    </location>
</feature>